<feature type="domain" description="DHHA1" evidence="7">
    <location>
        <begin position="367"/>
        <end position="456"/>
    </location>
</feature>
<keyword evidence="5 9" id="KW-0269">Exonuclease</keyword>
<dbReference type="InterPro" id="IPR003156">
    <property type="entry name" value="DHHA1_dom"/>
</dbReference>
<accession>A0A9D9DDP1</accession>
<dbReference type="GO" id="GO:0008409">
    <property type="term" value="F:5'-3' exonuclease activity"/>
    <property type="evidence" value="ECO:0007669"/>
    <property type="project" value="InterPro"/>
</dbReference>
<comment type="caution">
    <text evidence="9">The sequence shown here is derived from an EMBL/GenBank/DDBJ whole genome shotgun (WGS) entry which is preliminary data.</text>
</comment>
<reference evidence="9" key="2">
    <citation type="journal article" date="2021" name="PeerJ">
        <title>Extensive microbial diversity within the chicken gut microbiome revealed by metagenomics and culture.</title>
        <authorList>
            <person name="Gilroy R."/>
            <person name="Ravi A."/>
            <person name="Getino M."/>
            <person name="Pursley I."/>
            <person name="Horton D.L."/>
            <person name="Alikhan N.F."/>
            <person name="Baker D."/>
            <person name="Gharbi K."/>
            <person name="Hall N."/>
            <person name="Watson M."/>
            <person name="Adriaenssens E.M."/>
            <person name="Foster-Nyarko E."/>
            <person name="Jarju S."/>
            <person name="Secka A."/>
            <person name="Antonio M."/>
            <person name="Oren A."/>
            <person name="Chaudhuri R.R."/>
            <person name="La Ragione R."/>
            <person name="Hildebrand F."/>
            <person name="Pallen M.J."/>
        </authorList>
    </citation>
    <scope>NUCLEOTIDE SEQUENCE</scope>
    <source>
        <strain evidence="9">8207</strain>
    </source>
</reference>
<dbReference type="GO" id="GO:0003676">
    <property type="term" value="F:nucleic acid binding"/>
    <property type="evidence" value="ECO:0007669"/>
    <property type="project" value="InterPro"/>
</dbReference>
<feature type="non-terminal residue" evidence="9">
    <location>
        <position position="538"/>
    </location>
</feature>
<evidence type="ECO:0000256" key="5">
    <source>
        <dbReference type="ARBA" id="ARBA00022839"/>
    </source>
</evidence>
<protein>
    <recommendedName>
        <fullName evidence="2">Single-stranded-DNA-specific exonuclease RecJ</fullName>
    </recommendedName>
</protein>
<dbReference type="GO" id="GO:0006281">
    <property type="term" value="P:DNA repair"/>
    <property type="evidence" value="ECO:0007669"/>
    <property type="project" value="InterPro"/>
</dbReference>
<dbReference type="PANTHER" id="PTHR30255:SF2">
    <property type="entry name" value="SINGLE-STRANDED-DNA-SPECIFIC EXONUCLEASE RECJ"/>
    <property type="match status" value="1"/>
</dbReference>
<dbReference type="GO" id="GO:0006310">
    <property type="term" value="P:DNA recombination"/>
    <property type="evidence" value="ECO:0007669"/>
    <property type="project" value="InterPro"/>
</dbReference>
<keyword evidence="4" id="KW-0378">Hydrolase</keyword>
<evidence type="ECO:0000259" key="6">
    <source>
        <dbReference type="Pfam" id="PF01368"/>
    </source>
</evidence>
<dbReference type="Pfam" id="PF02272">
    <property type="entry name" value="DHHA1"/>
    <property type="match status" value="1"/>
</dbReference>
<proteinExistence type="inferred from homology"/>
<dbReference type="Pfam" id="PF17768">
    <property type="entry name" value="RecJ_OB"/>
    <property type="match status" value="1"/>
</dbReference>
<feature type="domain" description="RecJ OB" evidence="8">
    <location>
        <begin position="473"/>
        <end position="531"/>
    </location>
</feature>
<feature type="domain" description="DDH" evidence="6">
    <location>
        <begin position="85"/>
        <end position="230"/>
    </location>
</feature>
<dbReference type="PANTHER" id="PTHR30255">
    <property type="entry name" value="SINGLE-STRANDED-DNA-SPECIFIC EXONUCLEASE RECJ"/>
    <property type="match status" value="1"/>
</dbReference>
<organism evidence="9 10">
    <name type="scientific">Candidatus Enterousia avistercoris</name>
    <dbReference type="NCBI Taxonomy" id="2840788"/>
    <lineage>
        <taxon>Bacteria</taxon>
        <taxon>Pseudomonadati</taxon>
        <taxon>Pseudomonadota</taxon>
        <taxon>Alphaproteobacteria</taxon>
        <taxon>Candidatus Enterousia</taxon>
    </lineage>
</organism>
<dbReference type="InterPro" id="IPR041122">
    <property type="entry name" value="RecJ_OB"/>
</dbReference>
<evidence type="ECO:0000259" key="7">
    <source>
        <dbReference type="Pfam" id="PF02272"/>
    </source>
</evidence>
<name>A0A9D9DDP1_9PROT</name>
<gene>
    <name evidence="9" type="primary">recJ</name>
    <name evidence="9" type="ORF">IAC69_01865</name>
</gene>
<evidence type="ECO:0000313" key="10">
    <source>
        <dbReference type="Proteomes" id="UP000823630"/>
    </source>
</evidence>
<evidence type="ECO:0000259" key="8">
    <source>
        <dbReference type="Pfam" id="PF17768"/>
    </source>
</evidence>
<comment type="similarity">
    <text evidence="1">Belongs to the RecJ family.</text>
</comment>
<evidence type="ECO:0000256" key="4">
    <source>
        <dbReference type="ARBA" id="ARBA00022801"/>
    </source>
</evidence>
<dbReference type="Pfam" id="PF01368">
    <property type="entry name" value="DHH"/>
    <property type="match status" value="1"/>
</dbReference>
<evidence type="ECO:0000256" key="1">
    <source>
        <dbReference type="ARBA" id="ARBA00005915"/>
    </source>
</evidence>
<dbReference type="NCBIfam" id="TIGR00644">
    <property type="entry name" value="recJ"/>
    <property type="match status" value="1"/>
</dbReference>
<dbReference type="InterPro" id="IPR051673">
    <property type="entry name" value="SSDNA_exonuclease_RecJ"/>
</dbReference>
<reference evidence="9" key="1">
    <citation type="submission" date="2020-10" db="EMBL/GenBank/DDBJ databases">
        <authorList>
            <person name="Gilroy R."/>
        </authorList>
    </citation>
    <scope>NUCLEOTIDE SEQUENCE</scope>
    <source>
        <strain evidence="9">8207</strain>
    </source>
</reference>
<evidence type="ECO:0000256" key="2">
    <source>
        <dbReference type="ARBA" id="ARBA00019841"/>
    </source>
</evidence>
<dbReference type="EMBL" id="JADINC010000028">
    <property type="protein sequence ID" value="MBO8425205.1"/>
    <property type="molecule type" value="Genomic_DNA"/>
</dbReference>
<dbReference type="AlphaFoldDB" id="A0A9D9DDP1"/>
<dbReference type="Gene3D" id="3.90.1640.30">
    <property type="match status" value="1"/>
</dbReference>
<dbReference type="InterPro" id="IPR001667">
    <property type="entry name" value="DDH_dom"/>
</dbReference>
<dbReference type="Gene3D" id="3.10.310.30">
    <property type="match status" value="1"/>
</dbReference>
<dbReference type="InterPro" id="IPR038763">
    <property type="entry name" value="DHH_sf"/>
</dbReference>
<dbReference type="InterPro" id="IPR004610">
    <property type="entry name" value="RecJ"/>
</dbReference>
<sequence>MRKIVEKSMLGQAWAVATYPGEEDITTQADNLLQKILMNRGITDMAAMESFLNPSIKEYMPDPYVLCDMARGAEIIADSILNNEKIAIYGDYDVDGITSTAIFVKYLQAIGVNVIWHLPTREGEGYGLNNQAIGEIADAGAKLLITVDCGISGVEEVQYAKSRGMRVVITDHHSPDSQLPNADAVINPKRADDTSGLTYLAGVGVAFFTLVALRRELRGRDLSPEMAKHVADTDLMDYLDLVALGTVCDTMPLIGLNRAFVATGLKVMGLRNNLGLRTLMDVAGIKKPSVYAVGFALGPRLNAAGRLDSAAPALELLLTDNPLIANDLAMRLHKMNQERIDIQNAIMICADDMAAKSCKFGNHSLFVCGDNWHGGVMGIIAGRLKDKYNRPACVATRCDGVINGSGRSMPGIDLGKIIHDALAAGIISEGGGHAAAAGFSLPAQNQTAFCDFLENAVCQQLDGVVPVAEIVADAEMDAGAATLKLVNKLSALEPFGQGNPEPTLVLDGAVLRYASTMGNGAHLRGAVGTSSGNQLAFV</sequence>
<evidence type="ECO:0000256" key="3">
    <source>
        <dbReference type="ARBA" id="ARBA00022722"/>
    </source>
</evidence>
<dbReference type="SUPFAM" id="SSF64182">
    <property type="entry name" value="DHH phosphoesterases"/>
    <property type="match status" value="1"/>
</dbReference>
<keyword evidence="3" id="KW-0540">Nuclease</keyword>
<evidence type="ECO:0000313" key="9">
    <source>
        <dbReference type="EMBL" id="MBO8425205.1"/>
    </source>
</evidence>
<dbReference type="Proteomes" id="UP000823630">
    <property type="component" value="Unassembled WGS sequence"/>
</dbReference>